<feature type="compositionally biased region" description="Polar residues" evidence="9">
    <location>
        <begin position="1941"/>
        <end position="1953"/>
    </location>
</feature>
<evidence type="ECO:0000259" key="10">
    <source>
        <dbReference type="PROSITE" id="PS51192"/>
    </source>
</evidence>
<sequence>NQQTNKTKTMASRLDRLFLLLDNGSTPLTRKAAALQLGEVQKLHPHELNTLLVKVRQYLHSSSWETRIAASQAVEAIISNVPNWFPIGSLLSTNDDNDEQNDANDDECRMRFDRYDIMTVIKCGHNLLASEGKDFDAPTADSSSSSNTVVVAADATLDSREKIAQMRQSLNQKLGLSFAEKIGLKMDFISNADLIATADVESKPIVEKNLKLEQIIPNVKTSSSIVKRKTSPDIKIENSNDPSMAKKIKLESVDDENSNEQQQRQQQQQIDNNNIFDGDEWPLAWFSDELMSDLFNAQWEIRHGAAIGLREIVKLQGRCGGRIRTASLSRQDALNQQWLEDLSLRLLSVLALDRFGDFLSDQVVAPVRETCAQVLGLIIKLLSTNGVHNVLAILLQLLQCNEWEARHGGMLGLKYLLAIRQDMIEQLLPKVFEPIFAGLKDPEDDVSAVAAAALVPIKDQLMCLMPEKVPLVIAFLWEALLVLDDLSSSTGDLLMLLSSLLTFKGLTTTDFKTDNNDQQLAILIPRLWPFLSHSLSSVRRSVLESLLILSEKNSNEWLNQSSLLSDALRLLYQRSLIENHTIILDLLYKVWLNLISKANYQCLIESTRNYVTSWICLMMQPQKMPIDVCNTPVWLEIKHITHSLPSSSASHLKNSRPSTSQQQQQLLSSLPAENYFIGGSESLGETSEERERCAIRARYQCARLIGALAFYLTEENGTPSLNGAEQSNVESSTIIQNPLDSFASLLLIHLNTKSAIQRMCSAWIIREWATAKVNRQGEQQPPWIITMKNDDNDVEEYGVDQKRNSLQLHKGLADRCNESLEEQIFFDEISAYVSRVQYNFRDLLATTRTNKVQFNDTELAGKTVYTFPQINSVIDNIQHRSLMEMRQKLIEIRKPNDKLKSLIECLEEKISLTRLTITELNQLTNSLSIGVKSSLASALIEWRFLPDRLSPIIKPVMDSIKQEDNEQLQRGSASSLVKLLNIFRERTYLNSVQSTPTAKIINNLITYLCSDRNFTPEVRLSIDNDNSDDKTKRSDAQYGILALDNMQKIAELNIALRRSNSMNMKNRNNQNQPLDDSNNGNNNGTSTIMNEQQQEKQGEIQRRGATIALSETCRAFGQYLPEQLPSLWEYIAKISLESQSPPAFDENGLKSCRDLIQSLQVFEIIGPYLHQQLHSSLKATFNFLGECLQNPYITVRHMAARCFGMLSSINLNVTMDYVLTKVLDMLEASDSELKRQGSVETIYFIIYRLSLKIVPYIVLLIVPMLGRMSDQNESVRLLATHCFAQLVQLMPLDNDHHNHHQQKNNSIKMNALLLNNENLHFSDELLRRKENERHFLEQLMNIKKLDDYPLPIPVQAELRQYQQDGVNWLAFLNKYKLHGIVADEMGLGKTLQAICILASDQYYMKQRFINGESQNKPLLSLVICPPTLTGHWMYEVEKFVDEKYLNPIMYHGPPFERAKIKQQIERAQHRIGAAATTTTTKSERTKNHHNLIIASYDLVRNDIDFFSAINWNYCILDEGHVIKNGKTKLARSIKTLRANHRLILTGTPIQNNVLELWSLFDFLMPGFLGTERQFMSRYSKPILASRDAKSSSKEQEAGVLAMESLHRQVLPFILRRMKEDVLKDLPPKIMQDYYCELSPLQAQLYEDFYKSRARQTIKDNLVDKVQELSSSSTTSTNAKDARLSSSSSSSSSSMDISKSHIFQSLQYLRKVCNHPKLVLTSTHPNYEKIMAKLKSEHTTLADINHAAKLIALKQLLQDCGIGVSQTTGQDQTAAEPVVNQHRALIFCQLKSMLNIVEKDLLKTHMPSVTYLRLDGDVPAASRYSVIHRFNNDPSIDVLLLTIQVGGLGLNLTGADTVIFVEHDWNPMKDLQAMDRAHRIGQKKVVNVYRYKRKIMGLQKFKLTIANTVISNENSSLDSMATDQLLDLFELTTTGNEKKELANNNRNGNSTTSKEYAITGGSSGQVSMKMMLETLPELWDTQQYENEYDLNNFLQSLSNFST</sequence>
<organism evidence="12 13">
    <name type="scientific">Dermatophagoides farinae</name>
    <name type="common">American house dust mite</name>
    <dbReference type="NCBI Taxonomy" id="6954"/>
    <lineage>
        <taxon>Eukaryota</taxon>
        <taxon>Metazoa</taxon>
        <taxon>Ecdysozoa</taxon>
        <taxon>Arthropoda</taxon>
        <taxon>Chelicerata</taxon>
        <taxon>Arachnida</taxon>
        <taxon>Acari</taxon>
        <taxon>Acariformes</taxon>
        <taxon>Sarcoptiformes</taxon>
        <taxon>Astigmata</taxon>
        <taxon>Psoroptidia</taxon>
        <taxon>Analgoidea</taxon>
        <taxon>Pyroglyphidae</taxon>
        <taxon>Dermatophagoidinae</taxon>
        <taxon>Dermatophagoides</taxon>
    </lineage>
</organism>
<dbReference type="SMART" id="SM00487">
    <property type="entry name" value="DEXDc"/>
    <property type="match status" value="1"/>
</dbReference>
<evidence type="ECO:0000256" key="6">
    <source>
        <dbReference type="ARBA" id="ARBA00022840"/>
    </source>
</evidence>
<comment type="caution">
    <text evidence="12">The sequence shown here is derived from an EMBL/GenBank/DDBJ whole genome shotgun (WGS) entry which is preliminary data.</text>
</comment>
<proteinExistence type="predicted"/>
<dbReference type="InterPro" id="IPR038718">
    <property type="entry name" value="SNF2-like_sf"/>
</dbReference>
<dbReference type="Pfam" id="PF00176">
    <property type="entry name" value="SNF2-rel_dom"/>
    <property type="match status" value="1"/>
</dbReference>
<evidence type="ECO:0000256" key="1">
    <source>
        <dbReference type="ARBA" id="ARBA00004123"/>
    </source>
</evidence>
<keyword evidence="6" id="KW-0067">ATP-binding</keyword>
<dbReference type="SUPFAM" id="SSF52540">
    <property type="entry name" value="P-loop containing nucleoside triphosphate hydrolases"/>
    <property type="match status" value="2"/>
</dbReference>
<dbReference type="GO" id="GO:0005634">
    <property type="term" value="C:nucleus"/>
    <property type="evidence" value="ECO:0007669"/>
    <property type="project" value="UniProtKB-SubCell"/>
</dbReference>
<dbReference type="Gene3D" id="1.25.10.10">
    <property type="entry name" value="Leucine-rich Repeat Variant"/>
    <property type="match status" value="2"/>
</dbReference>
<dbReference type="Pfam" id="PF00271">
    <property type="entry name" value="Helicase_C"/>
    <property type="match status" value="1"/>
</dbReference>
<dbReference type="GO" id="GO:0017025">
    <property type="term" value="F:TBP-class protein binding"/>
    <property type="evidence" value="ECO:0007669"/>
    <property type="project" value="InterPro"/>
</dbReference>
<dbReference type="GO" id="GO:0004386">
    <property type="term" value="F:helicase activity"/>
    <property type="evidence" value="ECO:0007669"/>
    <property type="project" value="UniProtKB-KW"/>
</dbReference>
<protein>
    <recommendedName>
        <fullName evidence="14">TATA-binding protein-associated factor 172</fullName>
    </recommendedName>
</protein>
<dbReference type="InterPro" id="IPR022707">
    <property type="entry name" value="Mot1_central_dom"/>
</dbReference>
<keyword evidence="2" id="KW-0677">Repeat</keyword>
<comment type="subcellular location">
    <subcellularLocation>
        <location evidence="1">Nucleus</location>
    </subcellularLocation>
</comment>
<evidence type="ECO:0008006" key="14">
    <source>
        <dbReference type="Google" id="ProtNLM"/>
    </source>
</evidence>
<evidence type="ECO:0000256" key="9">
    <source>
        <dbReference type="SAM" id="MobiDB-lite"/>
    </source>
</evidence>
<dbReference type="InterPro" id="IPR000330">
    <property type="entry name" value="SNF2_N"/>
</dbReference>
<dbReference type="FunFam" id="3.40.50.300:FF:001793">
    <property type="entry name" value="TATA-binding protein-associated factor"/>
    <property type="match status" value="1"/>
</dbReference>
<evidence type="ECO:0000256" key="4">
    <source>
        <dbReference type="ARBA" id="ARBA00022801"/>
    </source>
</evidence>
<keyword evidence="5" id="KW-0347">Helicase</keyword>
<evidence type="ECO:0000313" key="13">
    <source>
        <dbReference type="Proteomes" id="UP000790347"/>
    </source>
</evidence>
<dbReference type="GO" id="GO:0003677">
    <property type="term" value="F:DNA binding"/>
    <property type="evidence" value="ECO:0007669"/>
    <property type="project" value="UniProtKB-KW"/>
</dbReference>
<dbReference type="Gene3D" id="3.40.50.10810">
    <property type="entry name" value="Tandem AAA-ATPase domain"/>
    <property type="match status" value="1"/>
</dbReference>
<dbReference type="InterPro" id="IPR027417">
    <property type="entry name" value="P-loop_NTPase"/>
</dbReference>
<reference evidence="12" key="2">
    <citation type="journal article" date="2022" name="Res Sq">
        <title>Comparative Genomics Reveals Insights into the Divergent Evolution of Astigmatic Mites and Household Pest Adaptations.</title>
        <authorList>
            <person name="Xiong Q."/>
            <person name="Wan A.T.-Y."/>
            <person name="Liu X.-Y."/>
            <person name="Fung C.S.-H."/>
            <person name="Xiao X."/>
            <person name="Malainual N."/>
            <person name="Hou J."/>
            <person name="Wang L."/>
            <person name="Wang M."/>
            <person name="Yang K."/>
            <person name="Cui Y."/>
            <person name="Leung E."/>
            <person name="Nong W."/>
            <person name="Shin S.-K."/>
            <person name="Au S."/>
            <person name="Jeong K.Y."/>
            <person name="Chew F.T."/>
            <person name="Hui J."/>
            <person name="Leung T.F."/>
            <person name="Tungtrongchitr A."/>
            <person name="Zhong N."/>
            <person name="Liu Z."/>
            <person name="Tsui S."/>
        </authorList>
    </citation>
    <scope>NUCLEOTIDE SEQUENCE</scope>
    <source>
        <strain evidence="12">Derf</strain>
        <tissue evidence="12">Whole organism</tissue>
    </source>
</reference>
<dbReference type="EMBL" id="ASGP02000007">
    <property type="protein sequence ID" value="KAH9497227.1"/>
    <property type="molecule type" value="Genomic_DNA"/>
</dbReference>
<feature type="domain" description="Helicase ATP-binding" evidence="10">
    <location>
        <begin position="1370"/>
        <end position="1566"/>
    </location>
</feature>
<feature type="compositionally biased region" description="Low complexity" evidence="9">
    <location>
        <begin position="1060"/>
        <end position="1087"/>
    </location>
</feature>
<dbReference type="PANTHER" id="PTHR36498:SF1">
    <property type="entry name" value="TATA-BINDING PROTEIN-ASSOCIATED FACTOR 172"/>
    <property type="match status" value="1"/>
</dbReference>
<dbReference type="CDD" id="cd18793">
    <property type="entry name" value="SF2_C_SNF"/>
    <property type="match status" value="1"/>
</dbReference>
<evidence type="ECO:0000313" key="12">
    <source>
        <dbReference type="EMBL" id="KAH9497227.1"/>
    </source>
</evidence>
<feature type="non-terminal residue" evidence="12">
    <location>
        <position position="1"/>
    </location>
</feature>
<dbReference type="SMART" id="SM00490">
    <property type="entry name" value="HELICc"/>
    <property type="match status" value="1"/>
</dbReference>
<dbReference type="InterPro" id="IPR016024">
    <property type="entry name" value="ARM-type_fold"/>
</dbReference>
<feature type="region of interest" description="Disordered" evidence="9">
    <location>
        <begin position="1668"/>
        <end position="1694"/>
    </location>
</feature>
<dbReference type="FunFam" id="3.40.50.10810:FF:000009">
    <property type="entry name" value="B-TFIID TATA-box-binding protein-associated factor 1"/>
    <property type="match status" value="1"/>
</dbReference>
<feature type="region of interest" description="Disordered" evidence="9">
    <location>
        <begin position="252"/>
        <end position="272"/>
    </location>
</feature>
<feature type="compositionally biased region" description="Polar residues" evidence="9">
    <location>
        <begin position="1668"/>
        <end position="1678"/>
    </location>
</feature>
<keyword evidence="7" id="KW-0238">DNA-binding</keyword>
<keyword evidence="4" id="KW-0378">Hydrolase</keyword>
<keyword evidence="8" id="KW-0539">Nucleus</keyword>
<dbReference type="Pfam" id="PF12054">
    <property type="entry name" value="DUF3535"/>
    <property type="match status" value="1"/>
</dbReference>
<dbReference type="InterPro" id="IPR001650">
    <property type="entry name" value="Helicase_C-like"/>
</dbReference>
<evidence type="ECO:0000256" key="5">
    <source>
        <dbReference type="ARBA" id="ARBA00022806"/>
    </source>
</evidence>
<reference evidence="12" key="1">
    <citation type="submission" date="2013-05" db="EMBL/GenBank/DDBJ databases">
        <authorList>
            <person name="Yim A.K.Y."/>
            <person name="Chan T.F."/>
            <person name="Ji K.M."/>
            <person name="Liu X.Y."/>
            <person name="Zhou J.W."/>
            <person name="Li R.Q."/>
            <person name="Yang K.Y."/>
            <person name="Li J."/>
            <person name="Li M."/>
            <person name="Law P.T.W."/>
            <person name="Wu Y.L."/>
            <person name="Cai Z.L."/>
            <person name="Qin H."/>
            <person name="Bao Y."/>
            <person name="Leung R.K.K."/>
            <person name="Ng P.K.S."/>
            <person name="Zou J."/>
            <person name="Zhong X.J."/>
            <person name="Ran P.X."/>
            <person name="Zhong N.S."/>
            <person name="Liu Z.G."/>
            <person name="Tsui S.K.W."/>
        </authorList>
    </citation>
    <scope>NUCLEOTIDE SEQUENCE</scope>
    <source>
        <strain evidence="12">Derf</strain>
        <tissue evidence="12">Whole organism</tissue>
    </source>
</reference>
<evidence type="ECO:0000256" key="7">
    <source>
        <dbReference type="ARBA" id="ARBA00023125"/>
    </source>
</evidence>
<dbReference type="PROSITE" id="PS51194">
    <property type="entry name" value="HELICASE_CTER"/>
    <property type="match status" value="1"/>
</dbReference>
<accession>A0A922HLP2</accession>
<evidence type="ECO:0000256" key="8">
    <source>
        <dbReference type="ARBA" id="ARBA00023242"/>
    </source>
</evidence>
<evidence type="ECO:0000256" key="2">
    <source>
        <dbReference type="ARBA" id="ARBA00022737"/>
    </source>
</evidence>
<dbReference type="InterPro" id="IPR049730">
    <property type="entry name" value="SNF2/RAD54-like_C"/>
</dbReference>
<feature type="region of interest" description="Disordered" evidence="9">
    <location>
        <begin position="1060"/>
        <end position="1101"/>
    </location>
</feature>
<dbReference type="InterPro" id="IPR014001">
    <property type="entry name" value="Helicase_ATP-bd"/>
</dbReference>
<dbReference type="InterPro" id="IPR044972">
    <property type="entry name" value="Mot1"/>
</dbReference>
<keyword evidence="3" id="KW-0547">Nucleotide-binding</keyword>
<feature type="region of interest" description="Disordered" evidence="9">
    <location>
        <begin position="1938"/>
        <end position="1958"/>
    </location>
</feature>
<dbReference type="PANTHER" id="PTHR36498">
    <property type="entry name" value="TATA-BINDING PROTEIN-ASSOCIATED FACTOR 172"/>
    <property type="match status" value="1"/>
</dbReference>
<dbReference type="GO" id="GO:0005524">
    <property type="term" value="F:ATP binding"/>
    <property type="evidence" value="ECO:0007669"/>
    <property type="project" value="UniProtKB-KW"/>
</dbReference>
<dbReference type="Proteomes" id="UP000790347">
    <property type="component" value="Unassembled WGS sequence"/>
</dbReference>
<dbReference type="PROSITE" id="PS51192">
    <property type="entry name" value="HELICASE_ATP_BIND_1"/>
    <property type="match status" value="1"/>
</dbReference>
<dbReference type="CDD" id="cd17999">
    <property type="entry name" value="DEXHc_Mot1"/>
    <property type="match status" value="1"/>
</dbReference>
<dbReference type="InterPro" id="IPR044078">
    <property type="entry name" value="Mot1_ATP-bd"/>
</dbReference>
<feature type="domain" description="Helicase C-terminal" evidence="11">
    <location>
        <begin position="1769"/>
        <end position="1915"/>
    </location>
</feature>
<feature type="compositionally biased region" description="Low complexity" evidence="9">
    <location>
        <begin position="1684"/>
        <end position="1693"/>
    </location>
</feature>
<gene>
    <name evidence="12" type="ORF">DERF_013232</name>
</gene>
<dbReference type="GO" id="GO:0016887">
    <property type="term" value="F:ATP hydrolysis activity"/>
    <property type="evidence" value="ECO:0007669"/>
    <property type="project" value="InterPro"/>
</dbReference>
<evidence type="ECO:0000256" key="3">
    <source>
        <dbReference type="ARBA" id="ARBA00022741"/>
    </source>
</evidence>
<keyword evidence="13" id="KW-1185">Reference proteome</keyword>
<evidence type="ECO:0000259" key="11">
    <source>
        <dbReference type="PROSITE" id="PS51194"/>
    </source>
</evidence>
<dbReference type="InterPro" id="IPR011989">
    <property type="entry name" value="ARM-like"/>
</dbReference>
<dbReference type="SUPFAM" id="SSF48371">
    <property type="entry name" value="ARM repeat"/>
    <property type="match status" value="1"/>
</dbReference>
<name>A0A922HLP2_DERFA</name>
<dbReference type="Gene3D" id="3.40.50.300">
    <property type="entry name" value="P-loop containing nucleotide triphosphate hydrolases"/>
    <property type="match status" value="1"/>
</dbReference>